<comment type="caution">
    <text evidence="3">The sequence shown here is derived from an EMBL/GenBank/DDBJ whole genome shotgun (WGS) entry which is preliminary data.</text>
</comment>
<dbReference type="SUPFAM" id="SSF53448">
    <property type="entry name" value="Nucleotide-diphospho-sugar transferases"/>
    <property type="match status" value="1"/>
</dbReference>
<dbReference type="EMBL" id="SOBG01000004">
    <property type="protein sequence ID" value="TDT70617.1"/>
    <property type="molecule type" value="Genomic_DNA"/>
</dbReference>
<feature type="transmembrane region" description="Helical" evidence="1">
    <location>
        <begin position="226"/>
        <end position="245"/>
    </location>
</feature>
<evidence type="ECO:0000313" key="4">
    <source>
        <dbReference type="Proteomes" id="UP000294678"/>
    </source>
</evidence>
<evidence type="ECO:0000256" key="1">
    <source>
        <dbReference type="SAM" id="Phobius"/>
    </source>
</evidence>
<name>A0AA46DYW1_9FUSO</name>
<dbReference type="InterPro" id="IPR001173">
    <property type="entry name" value="Glyco_trans_2-like"/>
</dbReference>
<proteinExistence type="predicted"/>
<dbReference type="Proteomes" id="UP000294678">
    <property type="component" value="Unassembled WGS sequence"/>
</dbReference>
<dbReference type="PANTHER" id="PTHR43630">
    <property type="entry name" value="POLY-BETA-1,6-N-ACETYL-D-GLUCOSAMINE SYNTHASE"/>
    <property type="match status" value="1"/>
</dbReference>
<keyword evidence="1" id="KW-1133">Transmembrane helix</keyword>
<dbReference type="RefSeq" id="WP_134113051.1">
    <property type="nucleotide sequence ID" value="NZ_SOBG01000004.1"/>
</dbReference>
<sequence length="250" mass="29238">MGLSVGIITFNEEKKIEKTLKAIKSIADEIIIVDSYSIDKTVEIAKKYNAKVFIEKWKGFGKQKNSVIEKCNNEWILIIDADEVVSEELANKIKTIIFNKNNEYDVYKINRCSICFGKEIKYGGWSNDYVVRLFKKGKAKLDDAIIHESFLTEEKIGKIKEKLYHYTYLSLEEYFNKFNSYTTKGAIKRKEKGKKASISTIIFNPFFKFFKMYILKLGFLDGFYGFILAMLAYIYNFVIQVKLYMLKDDK</sequence>
<dbReference type="PANTHER" id="PTHR43630:SF2">
    <property type="entry name" value="GLYCOSYLTRANSFERASE"/>
    <property type="match status" value="1"/>
</dbReference>
<accession>A0AA46DYW1</accession>
<reference evidence="3 4" key="1">
    <citation type="submission" date="2019-03" db="EMBL/GenBank/DDBJ databases">
        <title>Genomic Encyclopedia of Type Strains, Phase IV (KMG-IV): sequencing the most valuable type-strain genomes for metagenomic binning, comparative biology and taxonomic classification.</title>
        <authorList>
            <person name="Goeker M."/>
        </authorList>
    </citation>
    <scope>NUCLEOTIDE SEQUENCE [LARGE SCALE GENOMIC DNA]</scope>
    <source>
        <strain evidence="3 4">DSM 100055</strain>
    </source>
</reference>
<protein>
    <submittedName>
        <fullName evidence="3">Glycosyltransferase involved in cell wall biosynthesis</fullName>
    </submittedName>
</protein>
<keyword evidence="1" id="KW-0472">Membrane</keyword>
<dbReference type="InterPro" id="IPR029044">
    <property type="entry name" value="Nucleotide-diphossugar_trans"/>
</dbReference>
<feature type="domain" description="Glycosyltransferase 2-like" evidence="2">
    <location>
        <begin position="4"/>
        <end position="121"/>
    </location>
</feature>
<dbReference type="AlphaFoldDB" id="A0AA46DYW1"/>
<organism evidence="3 4">
    <name type="scientific">Hypnocyclicus thermotrophus</name>
    <dbReference type="NCBI Taxonomy" id="1627895"/>
    <lineage>
        <taxon>Bacteria</taxon>
        <taxon>Fusobacteriati</taxon>
        <taxon>Fusobacteriota</taxon>
        <taxon>Fusobacteriia</taxon>
        <taxon>Fusobacteriales</taxon>
        <taxon>Fusobacteriaceae</taxon>
        <taxon>Hypnocyclicus</taxon>
    </lineage>
</organism>
<evidence type="ECO:0000259" key="2">
    <source>
        <dbReference type="Pfam" id="PF00535"/>
    </source>
</evidence>
<dbReference type="Pfam" id="PF00535">
    <property type="entry name" value="Glycos_transf_2"/>
    <property type="match status" value="1"/>
</dbReference>
<keyword evidence="1" id="KW-0812">Transmembrane</keyword>
<evidence type="ECO:0000313" key="3">
    <source>
        <dbReference type="EMBL" id="TDT70617.1"/>
    </source>
</evidence>
<keyword evidence="4" id="KW-1185">Reference proteome</keyword>
<dbReference type="CDD" id="cd02511">
    <property type="entry name" value="Beta4Glucosyltransferase"/>
    <property type="match status" value="1"/>
</dbReference>
<gene>
    <name evidence="3" type="ORF">EV215_1168</name>
</gene>
<dbReference type="Gene3D" id="3.90.550.10">
    <property type="entry name" value="Spore Coat Polysaccharide Biosynthesis Protein SpsA, Chain A"/>
    <property type="match status" value="1"/>
</dbReference>